<reference evidence="2" key="1">
    <citation type="submission" date="2017-10" db="EMBL/GenBank/DDBJ databases">
        <title>Draft genome sequence of the planktic cyanobacteria Tychonema bourrellyi isolated from alpine lentic freshwater.</title>
        <authorList>
            <person name="Tett A."/>
            <person name="Armanini F."/>
            <person name="Asnicar F."/>
            <person name="Boscaini A."/>
            <person name="Pasolli E."/>
            <person name="Zolfo M."/>
            <person name="Donati C."/>
            <person name="Salmaso N."/>
            <person name="Segata N."/>
        </authorList>
    </citation>
    <scope>NUCLEOTIDE SEQUENCE</scope>
    <source>
        <strain evidence="2">FEM_GT703</strain>
    </source>
</reference>
<dbReference type="InterPro" id="IPR037523">
    <property type="entry name" value="VOC_core"/>
</dbReference>
<dbReference type="PANTHER" id="PTHR21366">
    <property type="entry name" value="GLYOXALASE FAMILY PROTEIN"/>
    <property type="match status" value="1"/>
</dbReference>
<dbReference type="AlphaFoldDB" id="A0A2G4EX58"/>
<dbReference type="Gene3D" id="3.10.180.10">
    <property type="entry name" value="2,3-Dihydroxybiphenyl 1,2-Dioxygenase, domain 1"/>
    <property type="match status" value="1"/>
</dbReference>
<comment type="caution">
    <text evidence="2">The sequence shown here is derived from an EMBL/GenBank/DDBJ whole genome shotgun (WGS) entry which is preliminary data.</text>
</comment>
<dbReference type="PANTHER" id="PTHR21366:SF22">
    <property type="entry name" value="VOC DOMAIN-CONTAINING PROTEIN"/>
    <property type="match status" value="1"/>
</dbReference>
<sequence length="119" mass="13254">MQITESIHAAILISNLEKSEHFYTNVLGLSKLDRILKFPGVWYQVGNFQIHLILAAKIIPDAVDSDKLGRNRHLAFSVADLEIAKQKLIAHNCQIQMSASGRSALFTQDPDGNIIELSQ</sequence>
<dbReference type="SUPFAM" id="SSF54593">
    <property type="entry name" value="Glyoxalase/Bleomycin resistance protein/Dihydroxybiphenyl dioxygenase"/>
    <property type="match status" value="1"/>
</dbReference>
<dbReference type="EMBL" id="NXIB02000127">
    <property type="protein sequence ID" value="PHX54068.1"/>
    <property type="molecule type" value="Genomic_DNA"/>
</dbReference>
<gene>
    <name evidence="2" type="ORF">CP500_018040</name>
</gene>
<name>A0A2G4EX58_9CYAN</name>
<dbReference type="PROSITE" id="PS51819">
    <property type="entry name" value="VOC"/>
    <property type="match status" value="1"/>
</dbReference>
<dbReference type="Pfam" id="PF00903">
    <property type="entry name" value="Glyoxalase"/>
    <property type="match status" value="1"/>
</dbReference>
<dbReference type="InterPro" id="IPR050383">
    <property type="entry name" value="GlyoxalaseI/FosfomycinResist"/>
</dbReference>
<organism evidence="2 3">
    <name type="scientific">Tychonema bourrellyi FEM_GT703</name>
    <dbReference type="NCBI Taxonomy" id="2040638"/>
    <lineage>
        <taxon>Bacteria</taxon>
        <taxon>Bacillati</taxon>
        <taxon>Cyanobacteriota</taxon>
        <taxon>Cyanophyceae</taxon>
        <taxon>Oscillatoriophycideae</taxon>
        <taxon>Oscillatoriales</taxon>
        <taxon>Microcoleaceae</taxon>
        <taxon>Tychonema</taxon>
    </lineage>
</organism>
<protein>
    <submittedName>
        <fullName evidence="2">Glyoxalase</fullName>
    </submittedName>
</protein>
<dbReference type="Proteomes" id="UP000226442">
    <property type="component" value="Unassembled WGS sequence"/>
</dbReference>
<dbReference type="OrthoDB" id="192739at2"/>
<accession>A0A2G4EX58</accession>
<evidence type="ECO:0000259" key="1">
    <source>
        <dbReference type="PROSITE" id="PS51819"/>
    </source>
</evidence>
<dbReference type="RefSeq" id="WP_096831696.1">
    <property type="nucleotide sequence ID" value="NZ_NXIB02000127.1"/>
</dbReference>
<evidence type="ECO:0000313" key="2">
    <source>
        <dbReference type="EMBL" id="PHX54068.1"/>
    </source>
</evidence>
<dbReference type="InterPro" id="IPR004360">
    <property type="entry name" value="Glyas_Fos-R_dOase_dom"/>
</dbReference>
<feature type="domain" description="VOC" evidence="1">
    <location>
        <begin position="5"/>
        <end position="119"/>
    </location>
</feature>
<keyword evidence="3" id="KW-1185">Reference proteome</keyword>
<evidence type="ECO:0000313" key="3">
    <source>
        <dbReference type="Proteomes" id="UP000226442"/>
    </source>
</evidence>
<dbReference type="InterPro" id="IPR029068">
    <property type="entry name" value="Glyas_Bleomycin-R_OHBP_Dase"/>
</dbReference>
<proteinExistence type="predicted"/>